<evidence type="ECO:0000313" key="2">
    <source>
        <dbReference type="EMBL" id="CEA00565.1"/>
    </source>
</evidence>
<sequence>MSYKGKEAIIPLRRSELITPNGVGALNTNIDGINMMTGALDIWFKQVDDILEFVIEEERLRHLLNVQELRLPPDYRENYDKYNKNYNEKLTIPFVRFPNYYYCSNCRVMVRKNGFEKDSKITCTSCNNKFAKLIQVPLVVACENGHIDDFPWKEWVHEKTDYTCEGDLVLKSTGGATLSTMKVACLKCGKEKSLRGLTTNGAERLNQISSQESSYTCSGRKPWFGDAEEKEECNCQPQPILKNSNNAYYPQVLNAIYLPILAYQDIEKIVVLFNSKPIKESIESFTNYKMSDDIIIKELKRQHSQFKKYSDRLMLKALAIYRESKVLKKNKVYNLKLEEYIYLSRSERLDEKDLKVVPEYNYLNDDEDLKEYGLAKINLIPKLIETRVLYGFNRLVEPSSIIHNPDKIIEEGKRKLFIHPEKHNWLPAYQVYGEGIFIELREDLILEWIEKYKDSKRFQKAAERIKNAKANGIEVPGEIDIKFILIHTLAHLFIQEVVISSGYSSSSLKERIYCGENNGSQMSGFLIYTAAGDSEGTMGGLVRLGGKGKIKNIFEKIIHSAMWCSSDPVCNETGMSKGQGRDYLNGAACHNCSYISEISCEEFNKYLDRGLISIYEKSEDYQSFFDYINTK</sequence>
<organism evidence="2">
    <name type="scientific">Metalysinibacillus saudimassiliensis</name>
    <dbReference type="NCBI Taxonomy" id="1461583"/>
    <lineage>
        <taxon>Bacteria</taxon>
        <taxon>Bacillati</taxon>
        <taxon>Bacillota</taxon>
        <taxon>Bacilli</taxon>
        <taxon>Bacillales</taxon>
        <taxon>Caryophanaceae</taxon>
        <taxon>Metalysinibacillus</taxon>
    </lineage>
</organism>
<reference evidence="2" key="1">
    <citation type="submission" date="2014-07" db="EMBL/GenBank/DDBJ databases">
        <authorList>
            <person name="Urmite Genomes Urmite Genomes"/>
        </authorList>
    </citation>
    <scope>NUCLEOTIDE SEQUENCE</scope>
    <source>
        <strain evidence="2">13S34_air</strain>
    </source>
</reference>
<dbReference type="Pfam" id="PF09369">
    <property type="entry name" value="MZB"/>
    <property type="match status" value="1"/>
</dbReference>
<name>A0A078M2X9_9BACL</name>
<dbReference type="HOGENOM" id="CLU_020062_0_0_9"/>
<dbReference type="InterPro" id="IPR047721">
    <property type="entry name" value="DrmB"/>
</dbReference>
<gene>
    <name evidence="2" type="ORF">BN1050_00654</name>
</gene>
<dbReference type="PATRIC" id="fig|1461583.4.peg.628"/>
<dbReference type="InterPro" id="IPR018973">
    <property type="entry name" value="MZB"/>
</dbReference>
<dbReference type="AlphaFoldDB" id="A0A078M2X9"/>
<accession>A0A078M2X9</accession>
<dbReference type="NCBIfam" id="NF038324">
    <property type="entry name" value="DrmB_fam"/>
    <property type="match status" value="1"/>
</dbReference>
<evidence type="ECO:0000259" key="1">
    <source>
        <dbReference type="Pfam" id="PF09369"/>
    </source>
</evidence>
<proteinExistence type="predicted"/>
<protein>
    <recommendedName>
        <fullName evidence="1">MrfA-like Zn-binding domain-containing protein</fullName>
    </recommendedName>
</protein>
<feature type="domain" description="MrfA-like Zn-binding" evidence="1">
    <location>
        <begin position="489"/>
        <end position="592"/>
    </location>
</feature>
<dbReference type="EMBL" id="LN483073">
    <property type="protein sequence ID" value="CEA00565.1"/>
    <property type="molecule type" value="Genomic_DNA"/>
</dbReference>